<proteinExistence type="predicted"/>
<reference evidence="1 2" key="1">
    <citation type="submission" date="2015-09" db="EMBL/GenBank/DDBJ databases">
        <authorList>
            <consortium name="Swine Surveillance"/>
        </authorList>
    </citation>
    <scope>NUCLEOTIDE SEQUENCE [LARGE SCALE GENOMIC DNA]</scope>
    <source>
        <strain evidence="1 2">5120</strain>
    </source>
</reference>
<organism evidence="1 2">
    <name type="scientific">Thalassovita autumnalis</name>
    <dbReference type="NCBI Taxonomy" id="2072972"/>
    <lineage>
        <taxon>Bacteria</taxon>
        <taxon>Pseudomonadati</taxon>
        <taxon>Pseudomonadota</taxon>
        <taxon>Alphaproteobacteria</taxon>
        <taxon>Rhodobacterales</taxon>
        <taxon>Roseobacteraceae</taxon>
        <taxon>Thalassovita</taxon>
    </lineage>
</organism>
<gene>
    <name evidence="1" type="ORF">TL5120_02253</name>
</gene>
<accession>A0A0P1GB47</accession>
<evidence type="ECO:0000313" key="2">
    <source>
        <dbReference type="Proteomes" id="UP000051887"/>
    </source>
</evidence>
<dbReference type="EMBL" id="CYSC01000032">
    <property type="protein sequence ID" value="CUH72453.1"/>
    <property type="molecule type" value="Genomic_DNA"/>
</dbReference>
<dbReference type="AlphaFoldDB" id="A0A0P1GB47"/>
<evidence type="ECO:0000313" key="1">
    <source>
        <dbReference type="EMBL" id="CUH72453.1"/>
    </source>
</evidence>
<sequence length="85" mass="9045">MALRLCLERIAPVRKDAPVQFALPEMSSAEDAAKAAASVLAAVSDGELTPSEGAHVMSLIETYRRTLELSELEARVIALEQGHAA</sequence>
<protein>
    <submittedName>
        <fullName evidence="1">Uncharacterized protein</fullName>
    </submittedName>
</protein>
<name>A0A0P1GB47_9RHOB</name>
<dbReference type="Proteomes" id="UP000051887">
    <property type="component" value="Unassembled WGS sequence"/>
</dbReference>